<dbReference type="RefSeq" id="WP_119971985.1">
    <property type="nucleotide sequence ID" value="NZ_JBHSQA010000025.1"/>
</dbReference>
<proteinExistence type="inferred from homology"/>
<dbReference type="GO" id="GO:0006974">
    <property type="term" value="P:DNA damage response"/>
    <property type="evidence" value="ECO:0007669"/>
    <property type="project" value="TreeGrafter"/>
</dbReference>
<dbReference type="Pfam" id="PF00294">
    <property type="entry name" value="PfkB"/>
    <property type="match status" value="1"/>
</dbReference>
<accession>A0A3A5MWT2</accession>
<dbReference type="InterPro" id="IPR050306">
    <property type="entry name" value="PfkB_Carbo_kinase"/>
</dbReference>
<evidence type="ECO:0000313" key="5">
    <source>
        <dbReference type="EMBL" id="RJT90466.1"/>
    </source>
</evidence>
<dbReference type="OrthoDB" id="9808601at2"/>
<keyword evidence="3 5" id="KW-0418">Kinase</keyword>
<dbReference type="GO" id="GO:0008673">
    <property type="term" value="F:2-dehydro-3-deoxygluconokinase activity"/>
    <property type="evidence" value="ECO:0007669"/>
    <property type="project" value="TreeGrafter"/>
</dbReference>
<gene>
    <name evidence="5" type="ORF">D6T64_03940</name>
</gene>
<dbReference type="GO" id="GO:0042840">
    <property type="term" value="P:D-glucuronate catabolic process"/>
    <property type="evidence" value="ECO:0007669"/>
    <property type="project" value="TreeGrafter"/>
</dbReference>
<sequence>MPIPALTDHAVTGRAPVLCIGETMVLVAPTTADDLEHAELFTLSLGGAESTVALYLSELGHSAEWLSQVGDDPLGRRLLAELSKHNVITSRVRVLPDAPTGVYFKDPGRASTSVYYYRSGSAASTMTPHLLEGIDWAATPVVHVSGITAGLSPECHAMLDAVFTAAAGFATTVSFDVNYRPGLWSPEAAAPALLDLARRADIVFVGLDEAQALWGIDDPQHLFRHLHAPGALVIKNGSVGATQVTADTETFVPAHTVEVLEVVGAGDAFAAGYLAGYLAGASVEERLSQGHDLAARALRSLNDFAPV</sequence>
<evidence type="ECO:0000313" key="6">
    <source>
        <dbReference type="Proteomes" id="UP000272015"/>
    </source>
</evidence>
<evidence type="ECO:0000256" key="3">
    <source>
        <dbReference type="ARBA" id="ARBA00022777"/>
    </source>
</evidence>
<dbReference type="PANTHER" id="PTHR43085">
    <property type="entry name" value="HEXOKINASE FAMILY MEMBER"/>
    <property type="match status" value="1"/>
</dbReference>
<feature type="domain" description="Carbohydrate kinase PfkB" evidence="4">
    <location>
        <begin position="17"/>
        <end position="299"/>
    </location>
</feature>
<dbReference type="CDD" id="cd01166">
    <property type="entry name" value="KdgK"/>
    <property type="match status" value="1"/>
</dbReference>
<comment type="similarity">
    <text evidence="1">Belongs to the carbohydrate kinase PfkB family.</text>
</comment>
<keyword evidence="6" id="KW-1185">Reference proteome</keyword>
<dbReference type="GO" id="GO:0019698">
    <property type="term" value="P:D-galacturonate catabolic process"/>
    <property type="evidence" value="ECO:0007669"/>
    <property type="project" value="TreeGrafter"/>
</dbReference>
<dbReference type="PANTHER" id="PTHR43085:SF15">
    <property type="entry name" value="2-DEHYDRO-3-DEOXYGLUCONOKINASE"/>
    <property type="match status" value="1"/>
</dbReference>
<evidence type="ECO:0000256" key="2">
    <source>
        <dbReference type="ARBA" id="ARBA00022679"/>
    </source>
</evidence>
<evidence type="ECO:0000256" key="1">
    <source>
        <dbReference type="ARBA" id="ARBA00010688"/>
    </source>
</evidence>
<dbReference type="AlphaFoldDB" id="A0A3A5MWT2"/>
<dbReference type="InterPro" id="IPR011611">
    <property type="entry name" value="PfkB_dom"/>
</dbReference>
<reference evidence="5 6" key="1">
    <citation type="submission" date="2018-09" db="EMBL/GenBank/DDBJ databases">
        <title>Novel species of Cryobacterium.</title>
        <authorList>
            <person name="Liu Q."/>
            <person name="Xin Y.-H."/>
        </authorList>
    </citation>
    <scope>NUCLEOTIDE SEQUENCE [LARGE SCALE GENOMIC DNA]</scope>
    <source>
        <strain evidence="5 6">Hh39</strain>
    </source>
</reference>
<dbReference type="SUPFAM" id="SSF53613">
    <property type="entry name" value="Ribokinase-like"/>
    <property type="match status" value="1"/>
</dbReference>
<evidence type="ECO:0000259" key="4">
    <source>
        <dbReference type="Pfam" id="PF00294"/>
    </source>
</evidence>
<dbReference type="InterPro" id="IPR029056">
    <property type="entry name" value="Ribokinase-like"/>
</dbReference>
<dbReference type="Proteomes" id="UP000272015">
    <property type="component" value="Unassembled WGS sequence"/>
</dbReference>
<dbReference type="EMBL" id="QZVS01000060">
    <property type="protein sequence ID" value="RJT90466.1"/>
    <property type="molecule type" value="Genomic_DNA"/>
</dbReference>
<dbReference type="GO" id="GO:0005829">
    <property type="term" value="C:cytosol"/>
    <property type="evidence" value="ECO:0007669"/>
    <property type="project" value="TreeGrafter"/>
</dbReference>
<organism evidence="5 6">
    <name type="scientific">Cryobacterium melibiosiphilum</name>
    <dbReference type="NCBI Taxonomy" id="995039"/>
    <lineage>
        <taxon>Bacteria</taxon>
        <taxon>Bacillati</taxon>
        <taxon>Actinomycetota</taxon>
        <taxon>Actinomycetes</taxon>
        <taxon>Micrococcales</taxon>
        <taxon>Microbacteriaceae</taxon>
        <taxon>Cryobacterium</taxon>
    </lineage>
</organism>
<comment type="caution">
    <text evidence="5">The sequence shown here is derived from an EMBL/GenBank/DDBJ whole genome shotgun (WGS) entry which is preliminary data.</text>
</comment>
<name>A0A3A5MWT2_9MICO</name>
<protein>
    <submittedName>
        <fullName evidence="5">Sugar kinase</fullName>
    </submittedName>
</protein>
<keyword evidence="2" id="KW-0808">Transferase</keyword>
<dbReference type="Gene3D" id="3.40.1190.20">
    <property type="match status" value="1"/>
</dbReference>